<protein>
    <submittedName>
        <fullName evidence="6">Centrin-3</fullName>
    </submittedName>
</protein>
<dbReference type="InterPro" id="IPR002048">
    <property type="entry name" value="EF_hand_dom"/>
</dbReference>
<keyword evidence="2" id="KW-0677">Repeat</keyword>
<dbReference type="SMART" id="SM00054">
    <property type="entry name" value="EFh"/>
    <property type="match status" value="3"/>
</dbReference>
<evidence type="ECO:0000256" key="3">
    <source>
        <dbReference type="ARBA" id="ARBA00022837"/>
    </source>
</evidence>
<dbReference type="PANTHER" id="PTHR23048">
    <property type="entry name" value="MYOSIN LIGHT CHAIN 1, 3"/>
    <property type="match status" value="1"/>
</dbReference>
<gene>
    <name evidence="6" type="ORF">TSPGSL018_613</name>
</gene>
<dbReference type="Gene3D" id="1.10.238.10">
    <property type="entry name" value="EF-hand"/>
    <property type="match status" value="1"/>
</dbReference>
<dbReference type="InterPro" id="IPR050230">
    <property type="entry name" value="CALM/Myosin/TropC-like"/>
</dbReference>
<dbReference type="AlphaFoldDB" id="A0A061RGI6"/>
<dbReference type="InterPro" id="IPR018247">
    <property type="entry name" value="EF_Hand_1_Ca_BS"/>
</dbReference>
<evidence type="ECO:0000256" key="4">
    <source>
        <dbReference type="SAM" id="MobiDB-lite"/>
    </source>
</evidence>
<sequence length="218" mass="24224">MYQNGSSEPSTPTLFNFSGRAPLESSNTKSRRSEASEISPLLHGTARRKAKEEKPPAIERAQNFGSSQLQEEGLSDSDLLRLAAVSPAMPRRQLAEAEEAVRALNLDLQEGKIVAALGEYGKDCYGKICCEEFKEIVSAQYTSRTLEEEVLQAFRVFDLDGSGKVSFRNLRAVTRRLGLHLSDVELRAMLTEFDSDQDGAVDETDFLRIARFGEDELD</sequence>
<organism evidence="6">
    <name type="scientific">Tetraselmis sp. GSL018</name>
    <dbReference type="NCBI Taxonomy" id="582737"/>
    <lineage>
        <taxon>Eukaryota</taxon>
        <taxon>Viridiplantae</taxon>
        <taxon>Chlorophyta</taxon>
        <taxon>core chlorophytes</taxon>
        <taxon>Chlorodendrophyceae</taxon>
        <taxon>Chlorodendrales</taxon>
        <taxon>Chlorodendraceae</taxon>
        <taxon>Tetraselmis</taxon>
    </lineage>
</organism>
<dbReference type="SUPFAM" id="SSF47473">
    <property type="entry name" value="EF-hand"/>
    <property type="match status" value="1"/>
</dbReference>
<dbReference type="FunFam" id="1.10.238.10:FF:000001">
    <property type="entry name" value="Calmodulin 1"/>
    <property type="match status" value="1"/>
</dbReference>
<feature type="domain" description="EF-hand" evidence="5">
    <location>
        <begin position="145"/>
        <end position="180"/>
    </location>
</feature>
<evidence type="ECO:0000259" key="5">
    <source>
        <dbReference type="PROSITE" id="PS50222"/>
    </source>
</evidence>
<feature type="compositionally biased region" description="Polar residues" evidence="4">
    <location>
        <begin position="1"/>
        <end position="16"/>
    </location>
</feature>
<reference evidence="6" key="1">
    <citation type="submission" date="2014-05" db="EMBL/GenBank/DDBJ databases">
        <title>The transcriptome of the halophilic microalga Tetraselmis sp. GSL018 isolated from the Great Salt Lake, Utah.</title>
        <authorList>
            <person name="Jinkerson R.E."/>
            <person name="D'Adamo S."/>
            <person name="Posewitz M.C."/>
        </authorList>
    </citation>
    <scope>NUCLEOTIDE SEQUENCE</scope>
    <source>
        <strain evidence="6">GSL018</strain>
    </source>
</reference>
<dbReference type="Pfam" id="PF13499">
    <property type="entry name" value="EF-hand_7"/>
    <property type="match status" value="1"/>
</dbReference>
<dbReference type="PROSITE" id="PS00018">
    <property type="entry name" value="EF_HAND_1"/>
    <property type="match status" value="1"/>
</dbReference>
<evidence type="ECO:0000313" key="6">
    <source>
        <dbReference type="EMBL" id="JAC72047.1"/>
    </source>
</evidence>
<evidence type="ECO:0000256" key="1">
    <source>
        <dbReference type="ARBA" id="ARBA00022723"/>
    </source>
</evidence>
<proteinExistence type="predicted"/>
<dbReference type="PANTHER" id="PTHR23048:SF48">
    <property type="entry name" value="CENTRIN 3"/>
    <property type="match status" value="1"/>
</dbReference>
<dbReference type="EMBL" id="GBEZ01013991">
    <property type="protein sequence ID" value="JAC72047.1"/>
    <property type="molecule type" value="Transcribed_RNA"/>
</dbReference>
<dbReference type="GO" id="GO:0005509">
    <property type="term" value="F:calcium ion binding"/>
    <property type="evidence" value="ECO:0007669"/>
    <property type="project" value="InterPro"/>
</dbReference>
<dbReference type="PROSITE" id="PS50222">
    <property type="entry name" value="EF_HAND_2"/>
    <property type="match status" value="2"/>
</dbReference>
<dbReference type="InterPro" id="IPR011992">
    <property type="entry name" value="EF-hand-dom_pair"/>
</dbReference>
<dbReference type="CDD" id="cd00051">
    <property type="entry name" value="EFh"/>
    <property type="match status" value="2"/>
</dbReference>
<name>A0A061RGI6_9CHLO</name>
<dbReference type="GO" id="GO:0016460">
    <property type="term" value="C:myosin II complex"/>
    <property type="evidence" value="ECO:0007669"/>
    <property type="project" value="TreeGrafter"/>
</dbReference>
<evidence type="ECO:0000256" key="2">
    <source>
        <dbReference type="ARBA" id="ARBA00022737"/>
    </source>
</evidence>
<feature type="domain" description="EF-hand" evidence="5">
    <location>
        <begin position="181"/>
        <end position="216"/>
    </location>
</feature>
<feature type="region of interest" description="Disordered" evidence="4">
    <location>
        <begin position="1"/>
        <end position="72"/>
    </location>
</feature>
<keyword evidence="3" id="KW-0106">Calcium</keyword>
<keyword evidence="1" id="KW-0479">Metal-binding</keyword>
<accession>A0A061RGI6</accession>